<protein>
    <submittedName>
        <fullName evidence="3">BcpO-related WXXGXW repeat protein</fullName>
    </submittedName>
</protein>
<evidence type="ECO:0000256" key="1">
    <source>
        <dbReference type="SAM" id="MobiDB-lite"/>
    </source>
</evidence>
<evidence type="ECO:0000313" key="3">
    <source>
        <dbReference type="EMBL" id="NNG24341.1"/>
    </source>
</evidence>
<dbReference type="InterPro" id="IPR024447">
    <property type="entry name" value="YXWGXW_rpt"/>
</dbReference>
<organism evidence="3 4">
    <name type="scientific">Telluria aromaticivorans</name>
    <dbReference type="NCBI Taxonomy" id="2725995"/>
    <lineage>
        <taxon>Bacteria</taxon>
        <taxon>Pseudomonadati</taxon>
        <taxon>Pseudomonadota</taxon>
        <taxon>Betaproteobacteria</taxon>
        <taxon>Burkholderiales</taxon>
        <taxon>Oxalobacteraceae</taxon>
        <taxon>Telluria group</taxon>
        <taxon>Telluria</taxon>
    </lineage>
</organism>
<dbReference type="SUPFAM" id="SSF103647">
    <property type="entry name" value="TSP type-3 repeat"/>
    <property type="match status" value="1"/>
</dbReference>
<dbReference type="RefSeq" id="WP_171085895.1">
    <property type="nucleotide sequence ID" value="NZ_JABAIV010000005.1"/>
</dbReference>
<keyword evidence="4" id="KW-1185">Reference proteome</keyword>
<dbReference type="Gene3D" id="4.10.1080.10">
    <property type="entry name" value="TSP type-3 repeat"/>
    <property type="match status" value="1"/>
</dbReference>
<dbReference type="Pfam" id="PF12779">
    <property type="entry name" value="WXXGXW"/>
    <property type="match status" value="1"/>
</dbReference>
<reference evidence="3 4" key="1">
    <citation type="submission" date="2020-04" db="EMBL/GenBank/DDBJ databases">
        <title>Massilia sp. nov., a cold adapted bacteria isolated from Arctic soil.</title>
        <authorList>
            <person name="Son J."/>
            <person name="Ka J.-O."/>
        </authorList>
    </citation>
    <scope>NUCLEOTIDE SEQUENCE [LARGE SCALE GENOMIC DNA]</scope>
    <source>
        <strain evidence="3 4">ML15P13</strain>
    </source>
</reference>
<comment type="caution">
    <text evidence="3">The sequence shown here is derived from an EMBL/GenBank/DDBJ whole genome shotgun (WGS) entry which is preliminary data.</text>
</comment>
<proteinExistence type="predicted"/>
<dbReference type="InterPro" id="IPR028974">
    <property type="entry name" value="TSP_type-3_rpt"/>
</dbReference>
<name>A0A7Y2P1A0_9BURK</name>
<feature type="signal peptide" evidence="2">
    <location>
        <begin position="1"/>
        <end position="19"/>
    </location>
</feature>
<sequence>MKTILAATAAVLISTAAFAPVQAQAQGRTEVIIVQKAPPAPRHEAIPAARRGHVWVPGYWAWNGRRHTWERGHWERARSGYAYAQPEWRQDRNGWYLERGGWQRGERVARRDRDGDGVRNANDRDRDGDGIRNRDDARPNNPNRY</sequence>
<feature type="region of interest" description="Disordered" evidence="1">
    <location>
        <begin position="106"/>
        <end position="145"/>
    </location>
</feature>
<keyword evidence="2" id="KW-0732">Signal</keyword>
<feature type="chain" id="PRO_5031380980" evidence="2">
    <location>
        <begin position="20"/>
        <end position="145"/>
    </location>
</feature>
<dbReference type="EMBL" id="JABAIV010000005">
    <property type="protein sequence ID" value="NNG24341.1"/>
    <property type="molecule type" value="Genomic_DNA"/>
</dbReference>
<accession>A0A7Y2P1A0</accession>
<dbReference type="GO" id="GO:0005509">
    <property type="term" value="F:calcium ion binding"/>
    <property type="evidence" value="ECO:0007669"/>
    <property type="project" value="InterPro"/>
</dbReference>
<evidence type="ECO:0000256" key="2">
    <source>
        <dbReference type="SAM" id="SignalP"/>
    </source>
</evidence>
<dbReference type="AlphaFoldDB" id="A0A7Y2P1A0"/>
<gene>
    <name evidence="3" type="ORF">HGB41_15220</name>
</gene>
<dbReference type="Proteomes" id="UP000533905">
    <property type="component" value="Unassembled WGS sequence"/>
</dbReference>
<evidence type="ECO:0000313" key="4">
    <source>
        <dbReference type="Proteomes" id="UP000533905"/>
    </source>
</evidence>
<feature type="compositionally biased region" description="Basic and acidic residues" evidence="1">
    <location>
        <begin position="106"/>
        <end position="138"/>
    </location>
</feature>